<keyword evidence="2" id="KW-1185">Reference proteome</keyword>
<name>A0ABX7J2M1_9ACTN</name>
<dbReference type="GeneID" id="63981220"/>
<evidence type="ECO:0000313" key="2">
    <source>
        <dbReference type="Proteomes" id="UP000598054"/>
    </source>
</evidence>
<gene>
    <name evidence="1" type="ORF">I6J41_16870</name>
</gene>
<accession>A0ABX7J2M1</accession>
<protein>
    <submittedName>
        <fullName evidence="1">Uncharacterized protein</fullName>
    </submittedName>
</protein>
<proteinExistence type="predicted"/>
<dbReference type="Proteomes" id="UP000598054">
    <property type="component" value="Chromosome"/>
</dbReference>
<dbReference type="EMBL" id="CP070249">
    <property type="protein sequence ID" value="QRV42226.1"/>
    <property type="molecule type" value="Genomic_DNA"/>
</dbReference>
<sequence length="128" mass="12834">MGYKVHTVDGRAGEVDTSTARTYSKSVRVASSAAGTYQLCKVPAGAVIIAVRAYRTGGTSGTVQVKKGTSDVLASPMATTTDAWAGSTTVQNATCAAGDNLSVVLGTPGGSPTETLVQVDLRTAVPAA</sequence>
<evidence type="ECO:0000313" key="1">
    <source>
        <dbReference type="EMBL" id="QRV42226.1"/>
    </source>
</evidence>
<dbReference type="RefSeq" id="WP_030114493.1">
    <property type="nucleotide sequence ID" value="NZ_CP070242.1"/>
</dbReference>
<reference evidence="1 2" key="1">
    <citation type="submission" date="2021-02" db="EMBL/GenBank/DDBJ databases">
        <title>FDA dAtabase for Regulatory Grade micrObial Sequences (FDA-ARGOS): Supporting development and validation of Infectious Disease Dx tests.</title>
        <authorList>
            <person name="Sproer C."/>
            <person name="Gronow S."/>
            <person name="Severitt S."/>
            <person name="Schroder I."/>
            <person name="Tallon L."/>
            <person name="Sadzewicz L."/>
            <person name="Zhao X."/>
            <person name="Boylan J."/>
            <person name="Ott S."/>
            <person name="Bowen H."/>
            <person name="Vavikolanu K."/>
            <person name="Mehta A."/>
            <person name="Aluvathingal J."/>
            <person name="Nadendla S."/>
            <person name="Lowell S."/>
            <person name="Myers T."/>
            <person name="Yan Y."/>
            <person name="Sichtig H."/>
        </authorList>
    </citation>
    <scope>NUCLEOTIDE SEQUENCE [LARGE SCALE GENOMIC DNA]</scope>
    <source>
        <strain evidence="1 2">FDAARGOS_1211</strain>
    </source>
</reference>
<organism evidence="1 2">
    <name type="scientific">Streptomyces californicus</name>
    <dbReference type="NCBI Taxonomy" id="67351"/>
    <lineage>
        <taxon>Bacteria</taxon>
        <taxon>Bacillati</taxon>
        <taxon>Actinomycetota</taxon>
        <taxon>Actinomycetes</taxon>
        <taxon>Kitasatosporales</taxon>
        <taxon>Streptomycetaceae</taxon>
        <taxon>Streptomyces</taxon>
    </lineage>
</organism>